<dbReference type="RefSeq" id="XP_033401225.1">
    <property type="nucleotide sequence ID" value="XM_033535178.1"/>
</dbReference>
<dbReference type="GeneID" id="54292672"/>
<proteinExistence type="predicted"/>
<dbReference type="Proteomes" id="UP000799438">
    <property type="component" value="Unassembled WGS sequence"/>
</dbReference>
<keyword evidence="3" id="KW-1185">Reference proteome</keyword>
<evidence type="ECO:0000313" key="2">
    <source>
        <dbReference type="EMBL" id="KAF2145513.1"/>
    </source>
</evidence>
<organism evidence="2 3">
    <name type="scientific">Aplosporella prunicola CBS 121167</name>
    <dbReference type="NCBI Taxonomy" id="1176127"/>
    <lineage>
        <taxon>Eukaryota</taxon>
        <taxon>Fungi</taxon>
        <taxon>Dikarya</taxon>
        <taxon>Ascomycota</taxon>
        <taxon>Pezizomycotina</taxon>
        <taxon>Dothideomycetes</taxon>
        <taxon>Dothideomycetes incertae sedis</taxon>
        <taxon>Botryosphaeriales</taxon>
        <taxon>Aplosporellaceae</taxon>
        <taxon>Aplosporella</taxon>
    </lineage>
</organism>
<feature type="region of interest" description="Disordered" evidence="1">
    <location>
        <begin position="1"/>
        <end position="130"/>
    </location>
</feature>
<evidence type="ECO:0000313" key="3">
    <source>
        <dbReference type="Proteomes" id="UP000799438"/>
    </source>
</evidence>
<feature type="compositionally biased region" description="Basic residues" evidence="1">
    <location>
        <begin position="102"/>
        <end position="115"/>
    </location>
</feature>
<feature type="compositionally biased region" description="Low complexity" evidence="1">
    <location>
        <begin position="12"/>
        <end position="58"/>
    </location>
</feature>
<dbReference type="EMBL" id="ML995477">
    <property type="protein sequence ID" value="KAF2145513.1"/>
    <property type="molecule type" value="Genomic_DNA"/>
</dbReference>
<protein>
    <submittedName>
        <fullName evidence="2">Uncharacterized protein</fullName>
    </submittedName>
</protein>
<reference evidence="2" key="1">
    <citation type="journal article" date="2020" name="Stud. Mycol.">
        <title>101 Dothideomycetes genomes: a test case for predicting lifestyles and emergence of pathogens.</title>
        <authorList>
            <person name="Haridas S."/>
            <person name="Albert R."/>
            <person name="Binder M."/>
            <person name="Bloem J."/>
            <person name="Labutti K."/>
            <person name="Salamov A."/>
            <person name="Andreopoulos B."/>
            <person name="Baker S."/>
            <person name="Barry K."/>
            <person name="Bills G."/>
            <person name="Bluhm B."/>
            <person name="Cannon C."/>
            <person name="Castanera R."/>
            <person name="Culley D."/>
            <person name="Daum C."/>
            <person name="Ezra D."/>
            <person name="Gonzalez J."/>
            <person name="Henrissat B."/>
            <person name="Kuo A."/>
            <person name="Liang C."/>
            <person name="Lipzen A."/>
            <person name="Lutzoni F."/>
            <person name="Magnuson J."/>
            <person name="Mondo S."/>
            <person name="Nolan M."/>
            <person name="Ohm R."/>
            <person name="Pangilinan J."/>
            <person name="Park H.-J."/>
            <person name="Ramirez L."/>
            <person name="Alfaro M."/>
            <person name="Sun H."/>
            <person name="Tritt A."/>
            <person name="Yoshinaga Y."/>
            <person name="Zwiers L.-H."/>
            <person name="Turgeon B."/>
            <person name="Goodwin S."/>
            <person name="Spatafora J."/>
            <person name="Crous P."/>
            <person name="Grigoriev I."/>
        </authorList>
    </citation>
    <scope>NUCLEOTIDE SEQUENCE</scope>
    <source>
        <strain evidence="2">CBS 121167</strain>
    </source>
</reference>
<accession>A0A6A6BPZ4</accession>
<dbReference type="AlphaFoldDB" id="A0A6A6BPZ4"/>
<name>A0A6A6BPZ4_9PEZI</name>
<evidence type="ECO:0000256" key="1">
    <source>
        <dbReference type="SAM" id="MobiDB-lite"/>
    </source>
</evidence>
<sequence length="130" mass="13727">MYTTTAPVCIPSSARSSSMSSNDSLSGSPRGSSTPASSCAWPSWPSGKSFGSPPSSFISDEDLFGDDFFGSIPLLEEAPAPPRMHVMPQPPAAPLQPLYASPKHRSSSKSQRRNSKPMEAISETPSKGPE</sequence>
<gene>
    <name evidence="2" type="ORF">K452DRAFT_120998</name>
</gene>